<name>A0A1S1YU94_FLAPC</name>
<dbReference type="EMBL" id="JRYR02000002">
    <property type="protein sequence ID" value="OHX64602.1"/>
    <property type="molecule type" value="Genomic_DNA"/>
</dbReference>
<dbReference type="InterPro" id="IPR018060">
    <property type="entry name" value="HTH_AraC"/>
</dbReference>
<accession>A0A1S1YU94</accession>
<dbReference type="GO" id="GO:0043565">
    <property type="term" value="F:sequence-specific DNA binding"/>
    <property type="evidence" value="ECO:0007669"/>
    <property type="project" value="InterPro"/>
</dbReference>
<evidence type="ECO:0000256" key="3">
    <source>
        <dbReference type="ARBA" id="ARBA00023163"/>
    </source>
</evidence>
<dbReference type="Pfam" id="PF12833">
    <property type="entry name" value="HTH_18"/>
    <property type="match status" value="1"/>
</dbReference>
<protein>
    <recommendedName>
        <fullName evidence="4">HTH araC/xylS-type domain-containing protein</fullName>
    </recommendedName>
</protein>
<dbReference type="GO" id="GO:0003700">
    <property type="term" value="F:DNA-binding transcription factor activity"/>
    <property type="evidence" value="ECO:0007669"/>
    <property type="project" value="InterPro"/>
</dbReference>
<evidence type="ECO:0000256" key="1">
    <source>
        <dbReference type="ARBA" id="ARBA00023015"/>
    </source>
</evidence>
<evidence type="ECO:0000313" key="5">
    <source>
        <dbReference type="EMBL" id="OHX64602.1"/>
    </source>
</evidence>
<evidence type="ECO:0000259" key="4">
    <source>
        <dbReference type="PROSITE" id="PS01124"/>
    </source>
</evidence>
<dbReference type="RefSeq" id="WP_044217160.1">
    <property type="nucleotide sequence ID" value="NZ_JRYR02000002.1"/>
</dbReference>
<dbReference type="PANTHER" id="PTHR47893">
    <property type="entry name" value="REGULATORY PROTEIN PCHR"/>
    <property type="match status" value="1"/>
</dbReference>
<dbReference type="AlphaFoldDB" id="A0A1S1YU94"/>
<proteinExistence type="predicted"/>
<dbReference type="OrthoDB" id="799767at2"/>
<organism evidence="5 6">
    <name type="scientific">Flammeovirga pacifica</name>
    <dbReference type="NCBI Taxonomy" id="915059"/>
    <lineage>
        <taxon>Bacteria</taxon>
        <taxon>Pseudomonadati</taxon>
        <taxon>Bacteroidota</taxon>
        <taxon>Cytophagia</taxon>
        <taxon>Cytophagales</taxon>
        <taxon>Flammeovirgaceae</taxon>
        <taxon>Flammeovirga</taxon>
    </lineage>
</organism>
<keyword evidence="1" id="KW-0805">Transcription regulation</keyword>
<dbReference type="InterPro" id="IPR018062">
    <property type="entry name" value="HTH_AraC-typ_CS"/>
</dbReference>
<dbReference type="Gene3D" id="1.10.10.60">
    <property type="entry name" value="Homeodomain-like"/>
    <property type="match status" value="2"/>
</dbReference>
<dbReference type="InterPro" id="IPR053142">
    <property type="entry name" value="PchR_regulatory_protein"/>
</dbReference>
<dbReference type="PROSITE" id="PS00041">
    <property type="entry name" value="HTH_ARAC_FAMILY_1"/>
    <property type="match status" value="1"/>
</dbReference>
<dbReference type="PRINTS" id="PR00032">
    <property type="entry name" value="HTHARAC"/>
</dbReference>
<keyword evidence="2" id="KW-0238">DNA-binding</keyword>
<keyword evidence="6" id="KW-1185">Reference proteome</keyword>
<dbReference type="InterPro" id="IPR020449">
    <property type="entry name" value="Tscrpt_reg_AraC-type_HTH"/>
</dbReference>
<dbReference type="STRING" id="915059.NH26_23820"/>
<dbReference type="InterPro" id="IPR009057">
    <property type="entry name" value="Homeodomain-like_sf"/>
</dbReference>
<dbReference type="SMART" id="SM00342">
    <property type="entry name" value="HTH_ARAC"/>
    <property type="match status" value="1"/>
</dbReference>
<evidence type="ECO:0000313" key="6">
    <source>
        <dbReference type="Proteomes" id="UP000179797"/>
    </source>
</evidence>
<keyword evidence="3" id="KW-0804">Transcription</keyword>
<dbReference type="SUPFAM" id="SSF46689">
    <property type="entry name" value="Homeodomain-like"/>
    <property type="match status" value="2"/>
</dbReference>
<gene>
    <name evidence="5" type="ORF">NH26_23820</name>
</gene>
<dbReference type="PROSITE" id="PS01124">
    <property type="entry name" value="HTH_ARAC_FAMILY_2"/>
    <property type="match status" value="1"/>
</dbReference>
<dbReference type="Proteomes" id="UP000179797">
    <property type="component" value="Unassembled WGS sequence"/>
</dbReference>
<reference evidence="5 6" key="1">
    <citation type="journal article" date="2012" name="Int. J. Syst. Evol. Microbiol.">
        <title>Flammeovirga pacifica sp. nov., isolated from deep-sea sediment.</title>
        <authorList>
            <person name="Xu H."/>
            <person name="Fu Y."/>
            <person name="Yang N."/>
            <person name="Ding Z."/>
            <person name="Lai Q."/>
            <person name="Zeng R."/>
        </authorList>
    </citation>
    <scope>NUCLEOTIDE SEQUENCE [LARGE SCALE GENOMIC DNA]</scope>
    <source>
        <strain evidence="6">DSM 24597 / LMG 26175 / WPAGA1</strain>
    </source>
</reference>
<evidence type="ECO:0000256" key="2">
    <source>
        <dbReference type="ARBA" id="ARBA00023125"/>
    </source>
</evidence>
<comment type="caution">
    <text evidence="5">The sequence shown here is derived from an EMBL/GenBank/DDBJ whole genome shotgun (WGS) entry which is preliminary data.</text>
</comment>
<dbReference type="PANTHER" id="PTHR47893:SF1">
    <property type="entry name" value="REGULATORY PROTEIN PCHR"/>
    <property type="match status" value="1"/>
</dbReference>
<sequence length="326" mass="38274">MNSPIIIKVKGKSTSLNTLEQITSKLENKKIEGKKLHYEDGDYYLYSEIYDDLQHFELGVTSSKLDFDVILEEEEADDKILILRFSKELIQHDQENDQIKVTNKKSSGAMLFFNNYQLKTLVPKEQKFHLINIRIRLNEVNKITRNRFPEFVEAMTQNKPIFFYELLTAEMEELIEKIFQVQNNELGRIGLSLGYGIQLFTLFFMQLENRWKGSQAKTLSVDTQLMLRIRDYLIEQIDKKISIEEVCEHFGVSPQKLRNHFRSAFGFPPHQFVQHYRIIHAKKMLADPQYSLTDIAYALGYANPNHFSKSFKKDVGISPKKYRKSI</sequence>
<feature type="domain" description="HTH araC/xylS-type" evidence="4">
    <location>
        <begin position="227"/>
        <end position="325"/>
    </location>
</feature>